<proteinExistence type="inferred from homology"/>
<dbReference type="Gene3D" id="3.10.180.10">
    <property type="entry name" value="2,3-Dihydroxybiphenyl 1,2-Dioxygenase, domain 1"/>
    <property type="match status" value="1"/>
</dbReference>
<dbReference type="AlphaFoldDB" id="A0A9E8HLT2"/>
<organism evidence="4 5">
    <name type="scientific">Alkalimarinus sediminis</name>
    <dbReference type="NCBI Taxonomy" id="1632866"/>
    <lineage>
        <taxon>Bacteria</taxon>
        <taxon>Pseudomonadati</taxon>
        <taxon>Pseudomonadota</taxon>
        <taxon>Gammaproteobacteria</taxon>
        <taxon>Alteromonadales</taxon>
        <taxon>Alteromonadaceae</taxon>
        <taxon>Alkalimarinus</taxon>
    </lineage>
</organism>
<dbReference type="PANTHER" id="PTHR43048:SF3">
    <property type="entry name" value="METHYLMALONYL-COA EPIMERASE, MITOCHONDRIAL"/>
    <property type="match status" value="1"/>
</dbReference>
<evidence type="ECO:0000259" key="3">
    <source>
        <dbReference type="PROSITE" id="PS51819"/>
    </source>
</evidence>
<dbReference type="GO" id="GO:0004493">
    <property type="term" value="F:methylmalonyl-CoA epimerase activity"/>
    <property type="evidence" value="ECO:0007669"/>
    <property type="project" value="UniProtKB-EC"/>
</dbReference>
<name>A0A9E8HLT2_9ALTE</name>
<dbReference type="Pfam" id="PF13669">
    <property type="entry name" value="Glyoxalase_4"/>
    <property type="match status" value="1"/>
</dbReference>
<keyword evidence="2" id="KW-0479">Metal-binding</keyword>
<accession>A0A9E8HLT2</accession>
<dbReference type="InterPro" id="IPR051785">
    <property type="entry name" value="MMCE/EMCE_epimerase"/>
</dbReference>
<dbReference type="SUPFAM" id="SSF54593">
    <property type="entry name" value="Glyoxalase/Bleomycin resistance protein/Dihydroxybiphenyl dioxygenase"/>
    <property type="match status" value="1"/>
</dbReference>
<sequence>MIKKIDHLGIAVTDLNEAIEIYKNIGLEFVGTEVVDEQKVETAFFKVGESYFELLAATDPASPIAKFIDKNGGRMHHIALAVDDIEAEIERLLGLDFEMIDTVPRKGAHGNLIAFMHPRSTKGTLLEICSKANS</sequence>
<dbReference type="CDD" id="cd07249">
    <property type="entry name" value="MMCE"/>
    <property type="match status" value="1"/>
</dbReference>
<dbReference type="KEGG" id="asem:NNL22_07765"/>
<dbReference type="NCBIfam" id="TIGR03081">
    <property type="entry name" value="metmalonyl_epim"/>
    <property type="match status" value="1"/>
</dbReference>
<dbReference type="GO" id="GO:0046872">
    <property type="term" value="F:metal ion binding"/>
    <property type="evidence" value="ECO:0007669"/>
    <property type="project" value="UniProtKB-KW"/>
</dbReference>
<dbReference type="GO" id="GO:0046491">
    <property type="term" value="P:L-methylmalonyl-CoA metabolic process"/>
    <property type="evidence" value="ECO:0007669"/>
    <property type="project" value="TreeGrafter"/>
</dbReference>
<evidence type="ECO:0000313" key="4">
    <source>
        <dbReference type="EMBL" id="UZW76472.1"/>
    </source>
</evidence>
<dbReference type="EMBL" id="CP101527">
    <property type="protein sequence ID" value="UZW76472.1"/>
    <property type="molecule type" value="Genomic_DNA"/>
</dbReference>
<dbReference type="PROSITE" id="PS51819">
    <property type="entry name" value="VOC"/>
    <property type="match status" value="1"/>
</dbReference>
<gene>
    <name evidence="4" type="primary">mce</name>
    <name evidence="4" type="ORF">NNL22_07765</name>
</gene>
<comment type="similarity">
    <text evidence="1">Belongs to the methylmalonyl-CoA epimerase family.</text>
</comment>
<evidence type="ECO:0000256" key="1">
    <source>
        <dbReference type="ARBA" id="ARBA00009308"/>
    </source>
</evidence>
<keyword evidence="4" id="KW-0413">Isomerase</keyword>
<dbReference type="InterPro" id="IPR029068">
    <property type="entry name" value="Glyas_Bleomycin-R_OHBP_Dase"/>
</dbReference>
<dbReference type="PANTHER" id="PTHR43048">
    <property type="entry name" value="METHYLMALONYL-COA EPIMERASE"/>
    <property type="match status" value="1"/>
</dbReference>
<protein>
    <submittedName>
        <fullName evidence="4">Methylmalonyl-CoA epimerase</fullName>
        <ecNumber evidence="4">5.1.99.1</ecNumber>
    </submittedName>
</protein>
<reference evidence="4" key="1">
    <citation type="submission" date="2022-07" db="EMBL/GenBank/DDBJ databases">
        <title>Alkalimarinus sp. nov., isolated from gut of a Alitta virens.</title>
        <authorList>
            <person name="Yang A.I."/>
            <person name="Shin N.-R."/>
        </authorList>
    </citation>
    <scope>NUCLEOTIDE SEQUENCE</scope>
    <source>
        <strain evidence="4">FA028</strain>
    </source>
</reference>
<feature type="domain" description="VOC" evidence="3">
    <location>
        <begin position="4"/>
        <end position="131"/>
    </location>
</feature>
<dbReference type="EC" id="5.1.99.1" evidence="4"/>
<keyword evidence="5" id="KW-1185">Reference proteome</keyword>
<evidence type="ECO:0000256" key="2">
    <source>
        <dbReference type="ARBA" id="ARBA00022723"/>
    </source>
</evidence>
<dbReference type="RefSeq" id="WP_251811785.1">
    <property type="nucleotide sequence ID" value="NZ_CP101527.1"/>
</dbReference>
<dbReference type="Proteomes" id="UP001164472">
    <property type="component" value="Chromosome"/>
</dbReference>
<dbReference type="InterPro" id="IPR037523">
    <property type="entry name" value="VOC_core"/>
</dbReference>
<evidence type="ECO:0000313" key="5">
    <source>
        <dbReference type="Proteomes" id="UP001164472"/>
    </source>
</evidence>
<dbReference type="InterPro" id="IPR017515">
    <property type="entry name" value="MeMalonyl-CoA_epimerase"/>
</dbReference>